<keyword evidence="1" id="KW-0418">Kinase</keyword>
<accession>A0A7D3UR97</accession>
<sequence>MTLKPNYNIKPIVKYPKTYSPNASEITKILFYDILSNDSVYGVVWNGLYNNNKQCVIKMVLLAEGQYNDKKNFEKNNQEPFRHKEFIRRSPMTRTTFLEEVYKQKILHKAGLSPKIYTYWIDDTSYAIHYGFIAMEKLDCTVKHVMIKRKLTDDEKELIKKSINAMHQKGIVHRDLKPANIGVYLDENQEIKQCKMLDCRSILFKKHLQSSEFDKLVKQDLGNYDRHRMKCTIN</sequence>
<keyword evidence="2" id="KW-1185">Reference proteome</keyword>
<keyword evidence="1" id="KW-0808">Transferase</keyword>
<gene>
    <name evidence="1" type="ORF">Fadolivirus_1_995</name>
</gene>
<dbReference type="Gene3D" id="3.30.200.20">
    <property type="entry name" value="Phosphorylase Kinase, domain 1"/>
    <property type="match status" value="1"/>
</dbReference>
<protein>
    <submittedName>
        <fullName evidence="1">Protein kinase</fullName>
    </submittedName>
</protein>
<evidence type="ECO:0000313" key="2">
    <source>
        <dbReference type="Proteomes" id="UP001162001"/>
    </source>
</evidence>
<dbReference type="Gene3D" id="1.10.510.10">
    <property type="entry name" value="Transferase(Phosphotransferase) domain 1"/>
    <property type="match status" value="1"/>
</dbReference>
<name>A0A7D3UR97_9VIRU</name>
<dbReference type="InterPro" id="IPR011009">
    <property type="entry name" value="Kinase-like_dom_sf"/>
</dbReference>
<dbReference type="EMBL" id="MT418680">
    <property type="protein sequence ID" value="QKF94453.1"/>
    <property type="molecule type" value="Genomic_DNA"/>
</dbReference>
<organism evidence="1 2">
    <name type="scientific">Fadolivirus FV1/VV64</name>
    <dbReference type="NCBI Taxonomy" id="3070911"/>
    <lineage>
        <taxon>Viruses</taxon>
        <taxon>Varidnaviria</taxon>
        <taxon>Bamfordvirae</taxon>
        <taxon>Nucleocytoviricota</taxon>
        <taxon>Megaviricetes</taxon>
        <taxon>Imitervirales</taxon>
        <taxon>Mimiviridae</taxon>
        <taxon>Klosneuvirinae</taxon>
        <taxon>Fadolivirus</taxon>
        <taxon>Fadolivirus algeromassiliense</taxon>
    </lineage>
</organism>
<dbReference type="GO" id="GO:0016301">
    <property type="term" value="F:kinase activity"/>
    <property type="evidence" value="ECO:0007669"/>
    <property type="project" value="UniProtKB-KW"/>
</dbReference>
<dbReference type="Pfam" id="PF06293">
    <property type="entry name" value="Kdo"/>
    <property type="match status" value="1"/>
</dbReference>
<proteinExistence type="predicted"/>
<dbReference type="Proteomes" id="UP001162001">
    <property type="component" value="Segment"/>
</dbReference>
<evidence type="ECO:0000313" key="1">
    <source>
        <dbReference type="EMBL" id="QKF94453.1"/>
    </source>
</evidence>
<reference evidence="1 2" key="1">
    <citation type="submission" date="2020-04" db="EMBL/GenBank/DDBJ databases">
        <title>Advantages and limits of metagenomic assembly and binning of a giant virus.</title>
        <authorList>
            <person name="Schulz F."/>
            <person name="Andreani J."/>
            <person name="Francis R."/>
            <person name="Boudjemaa H."/>
            <person name="Bou Khalil J.Y."/>
            <person name="Lee J."/>
            <person name="La Scola B."/>
            <person name="Woyke T."/>
        </authorList>
    </citation>
    <scope>NUCLEOTIDE SEQUENCE [LARGE SCALE GENOMIC DNA]</scope>
    <source>
        <strain evidence="1 2">FV1/VV64</strain>
    </source>
</reference>
<dbReference type="SUPFAM" id="SSF56112">
    <property type="entry name" value="Protein kinase-like (PK-like)"/>
    <property type="match status" value="1"/>
</dbReference>